<evidence type="ECO:0000259" key="3">
    <source>
        <dbReference type="Pfam" id="PF14577"/>
    </source>
</evidence>
<dbReference type="PANTHER" id="PTHR33232">
    <property type="entry name" value="PROTEIN SIEVE ELEMENT OCCLUSION B-LIKE"/>
    <property type="match status" value="1"/>
</dbReference>
<feature type="domain" description="Sieve element occlusion C-terminal" evidence="3">
    <location>
        <begin position="490"/>
        <end position="678"/>
    </location>
</feature>
<dbReference type="Pfam" id="PF14577">
    <property type="entry name" value="SEO_C"/>
    <property type="match status" value="3"/>
</dbReference>
<dbReference type="PANTHER" id="PTHR33232:SF20">
    <property type="entry name" value="PROTEIN SIEVE ELEMENT OCCLUSION B-LIKE"/>
    <property type="match status" value="1"/>
</dbReference>
<comment type="caution">
    <text evidence="4">The sequence shown here is derived from an EMBL/GenBank/DDBJ whole genome shotgun (WGS) entry which is preliminary data.</text>
</comment>
<feature type="domain" description="Sieve element occlusion N-terminal" evidence="2">
    <location>
        <begin position="59"/>
        <end position="315"/>
    </location>
</feature>
<name>A0A7J6G6R3_CANSA</name>
<evidence type="ECO:0000259" key="2">
    <source>
        <dbReference type="Pfam" id="PF14576"/>
    </source>
</evidence>
<dbReference type="InterPro" id="IPR039299">
    <property type="entry name" value="SEOA"/>
</dbReference>
<evidence type="ECO:0000313" key="5">
    <source>
        <dbReference type="Proteomes" id="UP000525078"/>
    </source>
</evidence>
<gene>
    <name evidence="4" type="ORF">F8388_006124</name>
</gene>
<organism evidence="4 5">
    <name type="scientific">Cannabis sativa</name>
    <name type="common">Hemp</name>
    <name type="synonym">Marijuana</name>
    <dbReference type="NCBI Taxonomy" id="3483"/>
    <lineage>
        <taxon>Eukaryota</taxon>
        <taxon>Viridiplantae</taxon>
        <taxon>Streptophyta</taxon>
        <taxon>Embryophyta</taxon>
        <taxon>Tracheophyta</taxon>
        <taxon>Spermatophyta</taxon>
        <taxon>Magnoliopsida</taxon>
        <taxon>eudicotyledons</taxon>
        <taxon>Gunneridae</taxon>
        <taxon>Pentapetalae</taxon>
        <taxon>rosids</taxon>
        <taxon>fabids</taxon>
        <taxon>Rosales</taxon>
        <taxon>Cannabaceae</taxon>
        <taxon>Cannabis</taxon>
    </lineage>
</organism>
<dbReference type="EMBL" id="JAATIP010000071">
    <property type="protein sequence ID" value="KAF4378673.1"/>
    <property type="molecule type" value="Genomic_DNA"/>
</dbReference>
<dbReference type="GO" id="GO:0010088">
    <property type="term" value="P:phloem development"/>
    <property type="evidence" value="ECO:0007669"/>
    <property type="project" value="InterPro"/>
</dbReference>
<dbReference type="InterPro" id="IPR027944">
    <property type="entry name" value="SEO_C"/>
</dbReference>
<feature type="domain" description="Sieve element occlusion C-terminal" evidence="3">
    <location>
        <begin position="1220"/>
        <end position="1449"/>
    </location>
</feature>
<dbReference type="Proteomes" id="UP000525078">
    <property type="component" value="Unassembled WGS sequence"/>
</dbReference>
<dbReference type="InterPro" id="IPR027942">
    <property type="entry name" value="SEO_N"/>
</dbReference>
<protein>
    <recommendedName>
        <fullName evidence="6">Sieve element occlusion</fullName>
    </recommendedName>
</protein>
<reference evidence="4 5" key="1">
    <citation type="journal article" date="2020" name="bioRxiv">
        <title>Sequence and annotation of 42 cannabis genomes reveals extensive copy number variation in cannabinoid synthesis and pathogen resistance genes.</title>
        <authorList>
            <person name="Mckernan K.J."/>
            <person name="Helbert Y."/>
            <person name="Kane L.T."/>
            <person name="Ebling H."/>
            <person name="Zhang L."/>
            <person name="Liu B."/>
            <person name="Eaton Z."/>
            <person name="Mclaughlin S."/>
            <person name="Kingan S."/>
            <person name="Baybayan P."/>
            <person name="Concepcion G."/>
            <person name="Jordan M."/>
            <person name="Riva A."/>
            <person name="Barbazuk W."/>
            <person name="Harkins T."/>
        </authorList>
    </citation>
    <scope>NUCLEOTIDE SEQUENCE [LARGE SCALE GENOMIC DNA]</scope>
    <source>
        <strain evidence="5">cv. Jamaican Lion 4</strain>
        <tissue evidence="4">Leaf</tissue>
    </source>
</reference>
<evidence type="ECO:0000313" key="4">
    <source>
        <dbReference type="EMBL" id="KAF4378673.1"/>
    </source>
</evidence>
<evidence type="ECO:0000256" key="1">
    <source>
        <dbReference type="SAM" id="MobiDB-lite"/>
    </source>
</evidence>
<evidence type="ECO:0008006" key="6">
    <source>
        <dbReference type="Google" id="ProtNLM"/>
    </source>
</evidence>
<sequence>MPLIRVPVHIHQMESPHNNNNNNAEAGDHDIINNDDGDDDVYHDIVSSNILDSGHCNILHVRPLLNIMDIIFNNGVADHLSAQIFIMGNNMAATELPDHYQSMHKELPRRMIRAIFEILNKCWDGGVDQIQMITKEILQITKQYKWDAKVVLVLLALATSISQFPLVLCHYKTNPVANAVALLNQYFPHFSLEHEVVDAFFTLNKQILDVTTKVVDFYDFPLHNFFTDESPEILAANSYMPFAVYWIIRSIVVSLTQILTFTYKRIVLLKSEQSKSVKNLNDIKGHLLELIENRNRSAKNKKGSTADRYQELLETLLRSSSNTTDNSKTLNILFDKPGLHDCYYKKKVSNKDLTNKVVALFISGLENDLTTGAECAIIQQMYMEKWHNPSRISSNFEVVWVPINLDTNNSWSEENMELFKRLRDQMEWYSVEDPSKLDLMVVKFIIGHLNFLENPLLVVLDTQGKIVHNNGIYMMCTWGSLAYPFTTHIEESLWEEMSWSIDLLVDNMDLNKDIWILEGKHICLYGGDDVKWIKKFIKTAKVVANTARVDLKFLYVGRSKLKKKLVKVIDIIRKETFSNSLDWNIIWYFWVRLESMLYSKKLHRRGNWDSILQGIITLLRFDSEHKNWAIISSESGEMVMADGQRMLMGLRELLKLKSRDKIKGCFVPALTEYINNTCSAPSAALDIFATTNLDPELPLGFEYAILKRIYHEKCNNPTKTESQFDLVWVPIMDHWASEDGKTFESLREHMEWYSVHHPLMVPLKVIRYIKEKWNFTKKPLIVVMDTQGKIVHRNPIHAMCIWGTQAFPFSTDQETLMWKNTKWSIDLIMDNLEPDMLNWVQENKHVCLYGSEDIDWIRNFTTVAKNVAREANITLELIYVGESNPCDKEKVKNVIDIIVQENLSRTLEWDNMWYFWMRLESMSKSIKQHLKPKNMMNDPVIKGIDAMRGYGWGAMIGMGLSKMVISSNFCMLNALVSYDKWKSRKDVIGFVPALEEYINSGFRTFEYMSDDQHHVLRMHDDAYDLDRLRRYYVLLEQSLIEHVLEMIERMYLNNPDNLKSLVALFYFFSKYGNPQLYDGSTKKRFDDLEKLKGKVVALFITDVDVELTNRDEYLLMCQMYLEKKQCNNKYEVVWAPIKVFWDNDLVELFMTMREKMECYTIYNSVALSPAIISSIIKKWKFNIEKPMVLVLDERGQYVHYNALYMMGIWGIRAYPFSYVREEELWEQNNCWNFNFILHRLHPDITNWMVEKRYICLYGGDDIGWIRKFTRAAKEVARRSHIPLELLYVGTRSKDPLANEKARLNIIDMVSNENLSVSLDIKLMRHFWMRIESMNFSKEQLMAEDLMSERIFEMFHYGSNEKGWALISRGEYDDVVMGNGDHMFLVFVEHLRWILREKRLGFLPALDVYLRKIQHDDMTQQITISFPPNFYISKLVCFVCGRVMSKYIMLVHSSDGE</sequence>
<feature type="domain" description="Sieve element occlusion C-terminal" evidence="3">
    <location>
        <begin position="814"/>
        <end position="1000"/>
    </location>
</feature>
<dbReference type="Pfam" id="PF14576">
    <property type="entry name" value="SEO_N"/>
    <property type="match status" value="1"/>
</dbReference>
<proteinExistence type="predicted"/>
<feature type="region of interest" description="Disordered" evidence="1">
    <location>
        <begin position="13"/>
        <end position="33"/>
    </location>
</feature>
<accession>A0A7J6G6R3</accession>